<feature type="chain" id="PRO_5046258773" description="Secreted protein" evidence="1">
    <location>
        <begin position="35"/>
        <end position="122"/>
    </location>
</feature>
<reference evidence="3" key="1">
    <citation type="journal article" date="2019" name="Int. J. Syst. Evol. Microbiol.">
        <title>The Global Catalogue of Microorganisms (GCM) 10K type strain sequencing project: providing services to taxonomists for standard genome sequencing and annotation.</title>
        <authorList>
            <consortium name="The Broad Institute Genomics Platform"/>
            <consortium name="The Broad Institute Genome Sequencing Center for Infectious Disease"/>
            <person name="Wu L."/>
            <person name="Ma J."/>
        </authorList>
    </citation>
    <scope>NUCLEOTIDE SEQUENCE [LARGE SCALE GENOMIC DNA]</scope>
    <source>
        <strain evidence="3">JCM 4738</strain>
    </source>
</reference>
<dbReference type="EMBL" id="BMVP01000003">
    <property type="protein sequence ID" value="GHB53760.1"/>
    <property type="molecule type" value="Genomic_DNA"/>
</dbReference>
<evidence type="ECO:0000313" key="3">
    <source>
        <dbReference type="Proteomes" id="UP000642673"/>
    </source>
</evidence>
<gene>
    <name evidence="2" type="ORF">GCM10010347_24890</name>
</gene>
<proteinExistence type="predicted"/>
<feature type="signal peptide" evidence="1">
    <location>
        <begin position="1"/>
        <end position="34"/>
    </location>
</feature>
<evidence type="ECO:0000256" key="1">
    <source>
        <dbReference type="SAM" id="SignalP"/>
    </source>
</evidence>
<name>A0ABQ3ETS6_9ACTN</name>
<sequence>MNTFKGLFRPLHAGGLLAVSAVALTLSTALPTGATPTGARYLAGPVGARDATPREVSASAVYCPDGTLLQSGGYSLENGNTGPVLASHPVVGPDGRKGWYASASHADVRAYVLCRSALDSDS</sequence>
<accession>A0ABQ3ETS6</accession>
<protein>
    <recommendedName>
        <fullName evidence="4">Secreted protein</fullName>
    </recommendedName>
</protein>
<organism evidence="2 3">
    <name type="scientific">Streptomyces cirratus</name>
    <dbReference type="NCBI Taxonomy" id="68187"/>
    <lineage>
        <taxon>Bacteria</taxon>
        <taxon>Bacillati</taxon>
        <taxon>Actinomycetota</taxon>
        <taxon>Actinomycetes</taxon>
        <taxon>Kitasatosporales</taxon>
        <taxon>Streptomycetaceae</taxon>
        <taxon>Streptomyces</taxon>
    </lineage>
</organism>
<dbReference type="Proteomes" id="UP000642673">
    <property type="component" value="Unassembled WGS sequence"/>
</dbReference>
<evidence type="ECO:0000313" key="2">
    <source>
        <dbReference type="EMBL" id="GHB53760.1"/>
    </source>
</evidence>
<keyword evidence="3" id="KW-1185">Reference proteome</keyword>
<dbReference type="RefSeq" id="WP_190184109.1">
    <property type="nucleotide sequence ID" value="NZ_BMVP01000003.1"/>
</dbReference>
<evidence type="ECO:0008006" key="4">
    <source>
        <dbReference type="Google" id="ProtNLM"/>
    </source>
</evidence>
<comment type="caution">
    <text evidence="2">The sequence shown here is derived from an EMBL/GenBank/DDBJ whole genome shotgun (WGS) entry which is preliminary data.</text>
</comment>
<keyword evidence="1" id="KW-0732">Signal</keyword>